<name>A0A6G7KA59_9LACT</name>
<dbReference type="NCBIfam" id="TIGR01076">
    <property type="entry name" value="sortase_fam"/>
    <property type="match status" value="1"/>
</dbReference>
<keyword evidence="5" id="KW-1133">Transmembrane helix</keyword>
<accession>A0A6G7KA59</accession>
<keyword evidence="1" id="KW-0645">Protease</keyword>
<sequence>MTSKKWLNGFAILLFIVGLAFLMRGYFEDFLIKRVTNDNQFNQISVETIRENEMIEGEFEFDQTANLTWEHILNGYQNREDLPVIGGLSIPSIALQLPILKGLAESNLVAGAGTMAADQRMGQGNYSLAGHNYARNQILFSDIPYMTIGDTIYITDMETIYVYELNWLEMVTPDRVDLVEEVPGRKMITLITCSLDLTMRWVGQGDLVETVAVADASAELLAALNLIEE</sequence>
<dbReference type="RefSeq" id="WP_166162209.1">
    <property type="nucleotide sequence ID" value="NZ_CP049740.1"/>
</dbReference>
<proteinExistence type="predicted"/>
<keyword evidence="5" id="KW-0472">Membrane</keyword>
<evidence type="ECO:0000256" key="5">
    <source>
        <dbReference type="SAM" id="Phobius"/>
    </source>
</evidence>
<dbReference type="InterPro" id="IPR005754">
    <property type="entry name" value="Sortase"/>
</dbReference>
<dbReference type="CDD" id="cd06165">
    <property type="entry name" value="Sortase_A"/>
    <property type="match status" value="1"/>
</dbReference>
<feature type="active site" description="Proton donor/acceptor" evidence="4">
    <location>
        <position position="131"/>
    </location>
</feature>
<keyword evidence="5" id="KW-0812">Transmembrane</keyword>
<dbReference type="Pfam" id="PF04203">
    <property type="entry name" value="Sortase"/>
    <property type="match status" value="1"/>
</dbReference>
<dbReference type="GO" id="GO:0006508">
    <property type="term" value="P:proteolysis"/>
    <property type="evidence" value="ECO:0007669"/>
    <property type="project" value="UniProtKB-KW"/>
</dbReference>
<dbReference type="Gene3D" id="2.40.260.10">
    <property type="entry name" value="Sortase"/>
    <property type="match status" value="1"/>
</dbReference>
<dbReference type="Proteomes" id="UP000501451">
    <property type="component" value="Chromosome"/>
</dbReference>
<dbReference type="EMBL" id="CP049740">
    <property type="protein sequence ID" value="QII82154.1"/>
    <property type="molecule type" value="Genomic_DNA"/>
</dbReference>
<organism evidence="6 7">
    <name type="scientific">Jeotgalibaca arthritidis</name>
    <dbReference type="NCBI Taxonomy" id="1868794"/>
    <lineage>
        <taxon>Bacteria</taxon>
        <taxon>Bacillati</taxon>
        <taxon>Bacillota</taxon>
        <taxon>Bacilli</taxon>
        <taxon>Lactobacillales</taxon>
        <taxon>Carnobacteriaceae</taxon>
        <taxon>Jeotgalibaca</taxon>
    </lineage>
</organism>
<keyword evidence="7" id="KW-1185">Reference proteome</keyword>
<dbReference type="InterPro" id="IPR023365">
    <property type="entry name" value="Sortase_dom-sf"/>
</dbReference>
<dbReference type="AlphaFoldDB" id="A0A6G7KA59"/>
<keyword evidence="3" id="KW-0788">Thiol protease</keyword>
<evidence type="ECO:0000256" key="4">
    <source>
        <dbReference type="PIRSR" id="PIRSR605754-1"/>
    </source>
</evidence>
<evidence type="ECO:0000256" key="3">
    <source>
        <dbReference type="ARBA" id="ARBA00022807"/>
    </source>
</evidence>
<dbReference type="SUPFAM" id="SSF63817">
    <property type="entry name" value="Sortase"/>
    <property type="match status" value="1"/>
</dbReference>
<dbReference type="KEGG" id="jar:G7057_06720"/>
<evidence type="ECO:0000256" key="2">
    <source>
        <dbReference type="ARBA" id="ARBA00022801"/>
    </source>
</evidence>
<keyword evidence="2" id="KW-0378">Hydrolase</keyword>
<protein>
    <submittedName>
        <fullName evidence="6">Class A sortase</fullName>
    </submittedName>
</protein>
<feature type="active site" description="Acyl-thioester intermediate" evidence="4">
    <location>
        <position position="193"/>
    </location>
</feature>
<gene>
    <name evidence="6" type="ORF">G7057_06720</name>
</gene>
<evidence type="ECO:0000256" key="1">
    <source>
        <dbReference type="ARBA" id="ARBA00022670"/>
    </source>
</evidence>
<dbReference type="InterPro" id="IPR042007">
    <property type="entry name" value="Sortase_A"/>
</dbReference>
<dbReference type="GO" id="GO:0008234">
    <property type="term" value="F:cysteine-type peptidase activity"/>
    <property type="evidence" value="ECO:0007669"/>
    <property type="project" value="UniProtKB-KW"/>
</dbReference>
<evidence type="ECO:0000313" key="6">
    <source>
        <dbReference type="EMBL" id="QII82154.1"/>
    </source>
</evidence>
<evidence type="ECO:0000313" key="7">
    <source>
        <dbReference type="Proteomes" id="UP000501451"/>
    </source>
</evidence>
<feature type="transmembrane region" description="Helical" evidence="5">
    <location>
        <begin position="6"/>
        <end position="27"/>
    </location>
</feature>
<reference evidence="6 7" key="1">
    <citation type="journal article" date="2017" name="Int. J. Syst. Evol. Microbiol.">
        <title>Jeotgalibaca porci sp. nov. and Jeotgalibaca arthritidis sp. nov., isolated from pigs, and emended description of the genus Jeotgalibaca.</title>
        <authorList>
            <person name="Zamora L."/>
            <person name="Perez-Sancho M."/>
            <person name="Dominguez L."/>
            <person name="Fernandez-Garayzabal J.F."/>
            <person name="Vela A.I."/>
        </authorList>
    </citation>
    <scope>NUCLEOTIDE SEQUENCE [LARGE SCALE GENOMIC DNA]</scope>
    <source>
        <strain evidence="6 7">CECT 9157</strain>
    </source>
</reference>